<dbReference type="PANTHER" id="PTHR43317:SF3">
    <property type="entry name" value="BLR2883 PROTEIN"/>
    <property type="match status" value="1"/>
</dbReference>
<name>A0A841E6R7_9ACTN</name>
<dbReference type="AlphaFoldDB" id="A0A841E6R7"/>
<evidence type="ECO:0000313" key="3">
    <source>
        <dbReference type="Proteomes" id="UP000578077"/>
    </source>
</evidence>
<sequence length="240" mass="25662">MGRRFEELDWRPTAMGDLVLRRRWDPVAGADVHEIKLGDDFLMSSMFTAGEVEMARLALAGSGGGPLDVAVGGLGLGFTAQAALEHTAVSSLVVVEAMPEVIDWHERGLIPAGADLAADPRCRFVHGDFFALADSASGLDPDGEARRFHAILVDIDHSPRHLLDAGHAGFYEADGLRRLARFLHPGGIFALWSDDPPDPEFSAVLGEVFADARAETVTVPNPLQDRDAANTVYLATAPAA</sequence>
<reference evidence="2 3" key="1">
    <citation type="submission" date="2020-08" db="EMBL/GenBank/DDBJ databases">
        <title>Sequencing the genomes of 1000 actinobacteria strains.</title>
        <authorList>
            <person name="Klenk H.-P."/>
        </authorList>
    </citation>
    <scope>NUCLEOTIDE SEQUENCE [LARGE SCALE GENOMIC DNA]</scope>
    <source>
        <strain evidence="2 3">DSM 44593</strain>
    </source>
</reference>
<dbReference type="GO" id="GO:0006596">
    <property type="term" value="P:polyamine biosynthetic process"/>
    <property type="evidence" value="ECO:0007669"/>
    <property type="project" value="UniProtKB-KW"/>
</dbReference>
<evidence type="ECO:0000256" key="1">
    <source>
        <dbReference type="ARBA" id="ARBA00023115"/>
    </source>
</evidence>
<organism evidence="2 3">
    <name type="scientific">Streptomonospora salina</name>
    <dbReference type="NCBI Taxonomy" id="104205"/>
    <lineage>
        <taxon>Bacteria</taxon>
        <taxon>Bacillati</taxon>
        <taxon>Actinomycetota</taxon>
        <taxon>Actinomycetes</taxon>
        <taxon>Streptosporangiales</taxon>
        <taxon>Nocardiopsidaceae</taxon>
        <taxon>Streptomonospora</taxon>
    </lineage>
</organism>
<dbReference type="InterPro" id="IPR029063">
    <property type="entry name" value="SAM-dependent_MTases_sf"/>
</dbReference>
<proteinExistence type="predicted"/>
<comment type="caution">
    <text evidence="2">The sequence shown here is derived from an EMBL/GenBank/DDBJ whole genome shotgun (WGS) entry which is preliminary data.</text>
</comment>
<dbReference type="EMBL" id="JACHLY010000001">
    <property type="protein sequence ID" value="MBB5996999.1"/>
    <property type="molecule type" value="Genomic_DNA"/>
</dbReference>
<gene>
    <name evidence="2" type="ORF">HNR25_000750</name>
</gene>
<dbReference type="RefSeq" id="WP_184633329.1">
    <property type="nucleotide sequence ID" value="NZ_BAABKT010000003.1"/>
</dbReference>
<keyword evidence="3" id="KW-1185">Reference proteome</keyword>
<dbReference type="SUPFAM" id="SSF53335">
    <property type="entry name" value="S-adenosyl-L-methionine-dependent methyltransferases"/>
    <property type="match status" value="1"/>
</dbReference>
<dbReference type="Gene3D" id="3.40.50.150">
    <property type="entry name" value="Vaccinia Virus protein VP39"/>
    <property type="match status" value="1"/>
</dbReference>
<dbReference type="PANTHER" id="PTHR43317">
    <property type="entry name" value="THERMOSPERMINE SYNTHASE ACAULIS5"/>
    <property type="match status" value="1"/>
</dbReference>
<keyword evidence="1" id="KW-0620">Polyamine biosynthesis</keyword>
<dbReference type="Proteomes" id="UP000578077">
    <property type="component" value="Unassembled WGS sequence"/>
</dbReference>
<evidence type="ECO:0000313" key="2">
    <source>
        <dbReference type="EMBL" id="MBB5996999.1"/>
    </source>
</evidence>
<accession>A0A841E6R7</accession>
<protein>
    <submittedName>
        <fullName evidence="2">Spermidine synthase</fullName>
    </submittedName>
</protein>